<protein>
    <submittedName>
        <fullName evidence="4">L-fucose mutarotase</fullName>
    </submittedName>
</protein>
<proteinExistence type="predicted"/>
<geneLocation type="plasmid" evidence="4 5">
    <name>pPP5</name>
</geneLocation>
<dbReference type="InterPro" id="IPR007721">
    <property type="entry name" value="RbsD_FucU"/>
</dbReference>
<dbReference type="Pfam" id="PF05025">
    <property type="entry name" value="RbsD_FucU"/>
    <property type="match status" value="1"/>
</dbReference>
<dbReference type="Gene3D" id="3.40.1650.10">
    <property type="entry name" value="RbsD-like domain"/>
    <property type="match status" value="1"/>
</dbReference>
<dbReference type="PANTHER" id="PTHR31690">
    <property type="entry name" value="FUCOSE MUTAROTASE"/>
    <property type="match status" value="1"/>
</dbReference>
<keyword evidence="5" id="KW-1185">Reference proteome</keyword>
<accession>A0ABM7VLS1</accession>
<dbReference type="InterPro" id="IPR023750">
    <property type="entry name" value="RbsD-like_sf"/>
</dbReference>
<evidence type="ECO:0000313" key="4">
    <source>
        <dbReference type="EMBL" id="BDD01946.1"/>
    </source>
</evidence>
<dbReference type="NCBIfam" id="NF011949">
    <property type="entry name" value="PRK15420.1"/>
    <property type="match status" value="1"/>
</dbReference>
<dbReference type="EMBL" id="AP025297">
    <property type="protein sequence ID" value="BDD01946.1"/>
    <property type="molecule type" value="Genomic_DNA"/>
</dbReference>
<keyword evidence="4" id="KW-0614">Plasmid</keyword>
<comment type="catalytic activity">
    <reaction evidence="3">
        <text>alpha-L-fucose = beta-L-fucose</text>
        <dbReference type="Rhea" id="RHEA:25580"/>
        <dbReference type="ChEBI" id="CHEBI:42548"/>
        <dbReference type="ChEBI" id="CHEBI:42589"/>
        <dbReference type="EC" id="5.1.3.29"/>
    </reaction>
</comment>
<evidence type="ECO:0000256" key="3">
    <source>
        <dbReference type="ARBA" id="ARBA00036324"/>
    </source>
</evidence>
<name>A0ABM7VLS1_9BACT</name>
<organism evidence="4 5">
    <name type="scientific">Persicobacter psychrovividus</name>
    <dbReference type="NCBI Taxonomy" id="387638"/>
    <lineage>
        <taxon>Bacteria</taxon>
        <taxon>Pseudomonadati</taxon>
        <taxon>Bacteroidota</taxon>
        <taxon>Cytophagia</taxon>
        <taxon>Cytophagales</taxon>
        <taxon>Persicobacteraceae</taxon>
        <taxon>Persicobacter</taxon>
    </lineage>
</organism>
<evidence type="ECO:0000313" key="5">
    <source>
        <dbReference type="Proteomes" id="UP001354989"/>
    </source>
</evidence>
<dbReference type="PANTHER" id="PTHR31690:SF4">
    <property type="entry name" value="FUCOSE MUTAROTASE"/>
    <property type="match status" value="1"/>
</dbReference>
<dbReference type="RefSeq" id="WP_338399245.1">
    <property type="nucleotide sequence ID" value="NZ_AP025297.1"/>
</dbReference>
<dbReference type="Proteomes" id="UP001354989">
    <property type="component" value="Plasmid pPP5"/>
</dbReference>
<sequence>MLKGISPLLSPELLSVLCEMGHGDEILLADAHFPSLNYKTKVLRADGINIDDLMLGILPLFELDQYAEFPLVMMDAVAGDTLDPLVEFRYRKSMETVTSEDFKIQKMERFDFYKRVEGVAAIVITGELAKYGNIILKKGVTPVFTLKAESYE</sequence>
<reference evidence="4 5" key="1">
    <citation type="submission" date="2021-12" db="EMBL/GenBank/DDBJ databases">
        <title>Genome sequencing of bacteria with rrn-lacking chromosome and rrn-plasmid.</title>
        <authorList>
            <person name="Anda M."/>
            <person name="Iwasaki W."/>
        </authorList>
    </citation>
    <scope>NUCLEOTIDE SEQUENCE [LARGE SCALE GENOMIC DNA]</scope>
    <source>
        <strain evidence="4 5">NBRC 101262</strain>
        <plasmid evidence="4 5">pPP5</plasmid>
    </source>
</reference>
<dbReference type="InterPro" id="IPR050443">
    <property type="entry name" value="RbsD/FucU_mutarotase"/>
</dbReference>
<evidence type="ECO:0000256" key="1">
    <source>
        <dbReference type="ARBA" id="ARBA00000223"/>
    </source>
</evidence>
<dbReference type="SUPFAM" id="SSF102546">
    <property type="entry name" value="RbsD-like"/>
    <property type="match status" value="1"/>
</dbReference>
<gene>
    <name evidence="4" type="primary">fucU</name>
    <name evidence="4" type="ORF">PEPS_42260</name>
</gene>
<evidence type="ECO:0000256" key="2">
    <source>
        <dbReference type="ARBA" id="ARBA00023235"/>
    </source>
</evidence>
<comment type="catalytic activity">
    <reaction evidence="1">
        <text>beta-D-ribopyranose = beta-D-ribofuranose</text>
        <dbReference type="Rhea" id="RHEA:25432"/>
        <dbReference type="ChEBI" id="CHEBI:27476"/>
        <dbReference type="ChEBI" id="CHEBI:47002"/>
        <dbReference type="EC" id="5.4.99.62"/>
    </reaction>
</comment>
<keyword evidence="2" id="KW-0413">Isomerase</keyword>